<gene>
    <name evidence="2" type="ORF">KR093_000634</name>
</gene>
<proteinExistence type="predicted"/>
<dbReference type="Proteomes" id="UP001200034">
    <property type="component" value="Unassembled WGS sequence"/>
</dbReference>
<comment type="caution">
    <text evidence="2">The sequence shown here is derived from an EMBL/GenBank/DDBJ whole genome shotgun (WGS) entry which is preliminary data.</text>
</comment>
<protein>
    <submittedName>
        <fullName evidence="2">Uncharacterized protein</fullName>
    </submittedName>
</protein>
<name>A0AAD4PK22_9MUSC</name>
<feature type="region of interest" description="Disordered" evidence="1">
    <location>
        <begin position="1"/>
        <end position="27"/>
    </location>
</feature>
<reference evidence="2" key="1">
    <citation type="journal article" date="2021" name="Mol. Ecol. Resour.">
        <title>Phylogenomic analyses of the genus Drosophila reveals genomic signals of climate adaptation.</title>
        <authorList>
            <person name="Li F."/>
            <person name="Rane R.V."/>
            <person name="Luria V."/>
            <person name="Xiong Z."/>
            <person name="Chen J."/>
            <person name="Li Z."/>
            <person name="Catullo R.A."/>
            <person name="Griffin P.C."/>
            <person name="Schiffer M."/>
            <person name="Pearce S."/>
            <person name="Lee S.F."/>
            <person name="McElroy K."/>
            <person name="Stocker A."/>
            <person name="Shirriffs J."/>
            <person name="Cockerell F."/>
            <person name="Coppin C."/>
            <person name="Sgro C.M."/>
            <person name="Karger A."/>
            <person name="Cain J.W."/>
            <person name="Weber J.A."/>
            <person name="Santpere G."/>
            <person name="Kirschner M.W."/>
            <person name="Hoffmann A.A."/>
            <person name="Oakeshott J.G."/>
            <person name="Zhang G."/>
        </authorList>
    </citation>
    <scope>NUCLEOTIDE SEQUENCE</scope>
    <source>
        <strain evidence="2">BGI-SZ-2011g</strain>
    </source>
</reference>
<evidence type="ECO:0000313" key="2">
    <source>
        <dbReference type="EMBL" id="KAH8369696.1"/>
    </source>
</evidence>
<sequence>DALITEYDNKQDEEQAQADDATEAFDQDEEEAEEIVQVVVDADAYLTALEKEKLVLHNFNPSKMFNTFIYCSIQLRRENFKIKYAARDDVAEKEKLRQQLDMEKARYCKLYGQLEKVFTRSQIHKLQSGKRIMWPKQDLTDAFTLYATSPTVYTMLLQKGYPLPSKRMLQQLDECDRVLTVEKVSNATHDPFDLEEGSELIEIVDITHLDHNYD</sequence>
<keyword evidence="3" id="KW-1185">Reference proteome</keyword>
<evidence type="ECO:0000256" key="1">
    <source>
        <dbReference type="SAM" id="MobiDB-lite"/>
    </source>
</evidence>
<accession>A0AAD4PK22</accession>
<feature type="compositionally biased region" description="Acidic residues" evidence="1">
    <location>
        <begin position="14"/>
        <end position="27"/>
    </location>
</feature>
<dbReference type="AlphaFoldDB" id="A0AAD4PK22"/>
<feature type="non-terminal residue" evidence="2">
    <location>
        <position position="214"/>
    </location>
</feature>
<feature type="non-terminal residue" evidence="2">
    <location>
        <position position="1"/>
    </location>
</feature>
<organism evidence="2 3">
    <name type="scientific">Drosophila rubida</name>
    <dbReference type="NCBI Taxonomy" id="30044"/>
    <lineage>
        <taxon>Eukaryota</taxon>
        <taxon>Metazoa</taxon>
        <taxon>Ecdysozoa</taxon>
        <taxon>Arthropoda</taxon>
        <taxon>Hexapoda</taxon>
        <taxon>Insecta</taxon>
        <taxon>Pterygota</taxon>
        <taxon>Neoptera</taxon>
        <taxon>Endopterygota</taxon>
        <taxon>Diptera</taxon>
        <taxon>Brachycera</taxon>
        <taxon>Muscomorpha</taxon>
        <taxon>Ephydroidea</taxon>
        <taxon>Drosophilidae</taxon>
        <taxon>Drosophila</taxon>
    </lineage>
</organism>
<dbReference type="EMBL" id="JAJJHW010002585">
    <property type="protein sequence ID" value="KAH8369696.1"/>
    <property type="molecule type" value="Genomic_DNA"/>
</dbReference>
<evidence type="ECO:0000313" key="3">
    <source>
        <dbReference type="Proteomes" id="UP001200034"/>
    </source>
</evidence>